<evidence type="ECO:0000313" key="3">
    <source>
        <dbReference type="EMBL" id="OFI48823.1"/>
    </source>
</evidence>
<feature type="coiled-coil region" evidence="1">
    <location>
        <begin position="27"/>
        <end position="85"/>
    </location>
</feature>
<evidence type="ECO:0000313" key="4">
    <source>
        <dbReference type="Proteomes" id="UP000178622"/>
    </source>
</evidence>
<dbReference type="Pfam" id="PF06810">
    <property type="entry name" value="Phage_scaffold"/>
    <property type="match status" value="1"/>
</dbReference>
<feature type="region of interest" description="Disordered" evidence="2">
    <location>
        <begin position="156"/>
        <end position="175"/>
    </location>
</feature>
<gene>
    <name evidence="3" type="ORF">BG261_05385</name>
</gene>
<dbReference type="OrthoDB" id="2365850at2"/>
<name>A0A1E8GMG0_9LACT</name>
<feature type="compositionally biased region" description="Polar residues" evidence="2">
    <location>
        <begin position="162"/>
        <end position="175"/>
    </location>
</feature>
<sequence>MKREELKELGLTDEQIEKTMSLHGKTVNDLNQQLQSAVSERDSANEQLKTNQTEFNALREKAKGNEELSTQLAELQTKYDQSKTDSETKLAEQSKDYAIKLALKEANALDENIILGLLDKDTIKVDDGGLKGFTEQLNSLKESKSFLFQQEQHDAKKPNITVGGNPQAGGSQDSYDLSRMSYEEVARLKAEQPETFRNLTQ</sequence>
<dbReference type="RefSeq" id="WP_070792756.1">
    <property type="nucleotide sequence ID" value="NZ_MKIR01000023.1"/>
</dbReference>
<dbReference type="Proteomes" id="UP000178622">
    <property type="component" value="Unassembled WGS sequence"/>
</dbReference>
<dbReference type="EMBL" id="MKIR01000023">
    <property type="protein sequence ID" value="OFI48823.1"/>
    <property type="molecule type" value="Genomic_DNA"/>
</dbReference>
<keyword evidence="4" id="KW-1185">Reference proteome</keyword>
<dbReference type="STRING" id="1859473.BG261_05385"/>
<dbReference type="AlphaFoldDB" id="A0A1E8GMG0"/>
<proteinExistence type="predicted"/>
<evidence type="ECO:0000256" key="1">
    <source>
        <dbReference type="SAM" id="Coils"/>
    </source>
</evidence>
<protein>
    <submittedName>
        <fullName evidence="3">Capsid protein</fullName>
    </submittedName>
</protein>
<evidence type="ECO:0000256" key="2">
    <source>
        <dbReference type="SAM" id="MobiDB-lite"/>
    </source>
</evidence>
<keyword evidence="1" id="KW-0175">Coiled coil</keyword>
<organism evidence="3 4">
    <name type="scientific">Floricoccus tropicus</name>
    <dbReference type="NCBI Taxonomy" id="1859473"/>
    <lineage>
        <taxon>Bacteria</taxon>
        <taxon>Bacillati</taxon>
        <taxon>Bacillota</taxon>
        <taxon>Bacilli</taxon>
        <taxon>Lactobacillales</taxon>
        <taxon>Streptococcaceae</taxon>
        <taxon>Floricoccus</taxon>
    </lineage>
</organism>
<accession>A0A1E8GMG0</accession>
<comment type="caution">
    <text evidence="3">The sequence shown here is derived from an EMBL/GenBank/DDBJ whole genome shotgun (WGS) entry which is preliminary data.</text>
</comment>
<dbReference type="InterPro" id="IPR009636">
    <property type="entry name" value="SCAF"/>
</dbReference>
<reference evidence="4" key="1">
    <citation type="submission" date="2016-09" db="EMBL/GenBank/DDBJ databases">
        <title>Draft genome sequence of a novel species of the family Streptococcaceae isolated from flowers.</title>
        <authorList>
            <person name="Chuah L.-O."/>
            <person name="Yap K.-P."/>
            <person name="Thong K.L."/>
            <person name="Liong M.T."/>
            <person name="Ahmad R."/>
            <person name="Rusul G."/>
        </authorList>
    </citation>
    <scope>NUCLEOTIDE SEQUENCE [LARGE SCALE GENOMIC DNA]</scope>
    <source>
        <strain evidence="4">DF1</strain>
    </source>
</reference>